<evidence type="ECO:0000313" key="2">
    <source>
        <dbReference type="EMBL" id="CAJ2508038.1"/>
    </source>
</evidence>
<proteinExistence type="predicted"/>
<gene>
    <name evidence="2" type="ORF">KHLLAP_LOCUS8506</name>
</gene>
<feature type="region of interest" description="Disordered" evidence="1">
    <location>
        <begin position="233"/>
        <end position="280"/>
    </location>
</feature>
<protein>
    <submittedName>
        <fullName evidence="2">Uu.00g092240.m01.CDS01</fullName>
    </submittedName>
</protein>
<name>A0AAI8VNB5_9PEZI</name>
<dbReference type="AlphaFoldDB" id="A0AAI8VNB5"/>
<keyword evidence="3" id="KW-1185">Reference proteome</keyword>
<feature type="region of interest" description="Disordered" evidence="1">
    <location>
        <begin position="680"/>
        <end position="710"/>
    </location>
</feature>
<accession>A0AAI8VNB5</accession>
<evidence type="ECO:0000256" key="1">
    <source>
        <dbReference type="SAM" id="MobiDB-lite"/>
    </source>
</evidence>
<feature type="compositionally biased region" description="Low complexity" evidence="1">
    <location>
        <begin position="250"/>
        <end position="279"/>
    </location>
</feature>
<sequence>MFLDSVLPKKKQCWSGAGSCIGRRIQTQRTGRSTAWFAIGDAQKVFDETLVPEIRSLLDAAGVVYPGVHLRLYMVGSREEKASPTIMVCCEDPSVRKHIKASIQESKLLHGHPGFRLGSSALPLEAPVPPTRLADDEAASSHGRQQTCPTVDEAESINIYSLLSNTGSIVGSRFIAKKNFSQDFIRAATAGVVWQIDHDFYQFTVGHICDPREDNSTNGGWDLEECDLGLSEDEEYGHDNDLLPAGSEITSRGSRSTSPSSSRNDTASPSPTESASSGSRAGLELQLWTGGRHYDTPISTPGDGDSKPSRVGAIKLRSTDSPSSALDLDYALVLLDPAADLDYLDHATINQICYTRSGSKQFMNVSRPAPIPDTEVDVLIATSSGGVQDGTLLPSTDYHLQESPAGSCRKTHVVLVDGSVVEGDCGAVVINAQTGELYGHIVSGCAGTSIAYIVPGSDIFEDISARFGFLLDGDLIQVSRGADEEDWEELLSRTSASEQVDWAERSTVLSITSHADADVSVPRPRLTVRRDHAHPSWVYATSSPALPVVYRWLIDVEEPSQSSQPHSHTTLSLSRKYQHLTDAVMSYRVSPNTVGFMIAIVQVFIQTPPQDHILWLRFAELIITIMEDFWNKAMVIDNAAITLMVLRAFNEILDALLEGSPHPSPMFATAKTLWLERLTDSRRSSSSAGTISRGEAEEVPDQSASDSGRQ</sequence>
<evidence type="ECO:0000313" key="3">
    <source>
        <dbReference type="Proteomes" id="UP001295740"/>
    </source>
</evidence>
<comment type="caution">
    <text evidence="2">The sequence shown here is derived from an EMBL/GenBank/DDBJ whole genome shotgun (WGS) entry which is preliminary data.</text>
</comment>
<dbReference type="Proteomes" id="UP001295740">
    <property type="component" value="Unassembled WGS sequence"/>
</dbReference>
<organism evidence="2 3">
    <name type="scientific">Anthostomella pinea</name>
    <dbReference type="NCBI Taxonomy" id="933095"/>
    <lineage>
        <taxon>Eukaryota</taxon>
        <taxon>Fungi</taxon>
        <taxon>Dikarya</taxon>
        <taxon>Ascomycota</taxon>
        <taxon>Pezizomycotina</taxon>
        <taxon>Sordariomycetes</taxon>
        <taxon>Xylariomycetidae</taxon>
        <taxon>Xylariales</taxon>
        <taxon>Xylariaceae</taxon>
        <taxon>Anthostomella</taxon>
    </lineage>
</organism>
<reference evidence="2" key="1">
    <citation type="submission" date="2023-10" db="EMBL/GenBank/DDBJ databases">
        <authorList>
            <person name="Hackl T."/>
        </authorList>
    </citation>
    <scope>NUCLEOTIDE SEQUENCE</scope>
</reference>
<dbReference type="EMBL" id="CAUWAG010000010">
    <property type="protein sequence ID" value="CAJ2508038.1"/>
    <property type="molecule type" value="Genomic_DNA"/>
</dbReference>